<dbReference type="AlphaFoldDB" id="A0A645E8W1"/>
<reference evidence="5" key="1">
    <citation type="submission" date="2019-08" db="EMBL/GenBank/DDBJ databases">
        <authorList>
            <person name="Kucharzyk K."/>
            <person name="Murdoch R.W."/>
            <person name="Higgins S."/>
            <person name="Loffler F."/>
        </authorList>
    </citation>
    <scope>NUCLEOTIDE SEQUENCE</scope>
</reference>
<accession>A0A645E8W1</accession>
<evidence type="ECO:0000259" key="4">
    <source>
        <dbReference type="PROSITE" id="PS50043"/>
    </source>
</evidence>
<sequence length="135" mass="15502">MLSLLSSMDSVGAVRQSCDIPEFLSALRSVIRGERYISTEVIEYLKNPPSDEPISDDPLYYITQREREVLYWVSHGLTNKEISERIFLSEKTVKNHVSHILKKLDLSDRTKAAAFAWQEGLPLIPEDFFTPVKMN</sequence>
<feature type="domain" description="HTH luxR-type" evidence="4">
    <location>
        <begin position="55"/>
        <end position="120"/>
    </location>
</feature>
<dbReference type="CDD" id="cd06170">
    <property type="entry name" value="LuxR_C_like"/>
    <property type="match status" value="1"/>
</dbReference>
<keyword evidence="1" id="KW-0805">Transcription regulation</keyword>
<dbReference type="Pfam" id="PF00196">
    <property type="entry name" value="GerE"/>
    <property type="match status" value="1"/>
</dbReference>
<dbReference type="GO" id="GO:0006355">
    <property type="term" value="P:regulation of DNA-templated transcription"/>
    <property type="evidence" value="ECO:0007669"/>
    <property type="project" value="InterPro"/>
</dbReference>
<protein>
    <submittedName>
        <fullName evidence="5">Oxygen regulatory protein NreC</fullName>
    </submittedName>
</protein>
<keyword evidence="3" id="KW-0804">Transcription</keyword>
<evidence type="ECO:0000256" key="1">
    <source>
        <dbReference type="ARBA" id="ARBA00023015"/>
    </source>
</evidence>
<dbReference type="PROSITE" id="PS50043">
    <property type="entry name" value="HTH_LUXR_2"/>
    <property type="match status" value="1"/>
</dbReference>
<evidence type="ECO:0000256" key="3">
    <source>
        <dbReference type="ARBA" id="ARBA00023163"/>
    </source>
</evidence>
<dbReference type="SMART" id="SM00421">
    <property type="entry name" value="HTH_LUXR"/>
    <property type="match status" value="1"/>
</dbReference>
<gene>
    <name evidence="5" type="primary">nreC_31</name>
    <name evidence="5" type="ORF">SDC9_145217</name>
</gene>
<dbReference type="EMBL" id="VSSQ01044229">
    <property type="protein sequence ID" value="MPM98036.1"/>
    <property type="molecule type" value="Genomic_DNA"/>
</dbReference>
<organism evidence="5">
    <name type="scientific">bioreactor metagenome</name>
    <dbReference type="NCBI Taxonomy" id="1076179"/>
    <lineage>
        <taxon>unclassified sequences</taxon>
        <taxon>metagenomes</taxon>
        <taxon>ecological metagenomes</taxon>
    </lineage>
</organism>
<keyword evidence="2" id="KW-0238">DNA-binding</keyword>
<dbReference type="InterPro" id="IPR000792">
    <property type="entry name" value="Tscrpt_reg_LuxR_C"/>
</dbReference>
<dbReference type="GO" id="GO:0003677">
    <property type="term" value="F:DNA binding"/>
    <property type="evidence" value="ECO:0007669"/>
    <property type="project" value="UniProtKB-KW"/>
</dbReference>
<evidence type="ECO:0000313" key="5">
    <source>
        <dbReference type="EMBL" id="MPM98036.1"/>
    </source>
</evidence>
<name>A0A645E8W1_9ZZZZ</name>
<evidence type="ECO:0000256" key="2">
    <source>
        <dbReference type="ARBA" id="ARBA00023125"/>
    </source>
</evidence>
<dbReference type="PANTHER" id="PTHR44688:SF16">
    <property type="entry name" value="DNA-BINDING TRANSCRIPTIONAL ACTIVATOR DEVR_DOSR"/>
    <property type="match status" value="1"/>
</dbReference>
<dbReference type="PRINTS" id="PR00038">
    <property type="entry name" value="HTHLUXR"/>
</dbReference>
<dbReference type="PROSITE" id="PS00622">
    <property type="entry name" value="HTH_LUXR_1"/>
    <property type="match status" value="1"/>
</dbReference>
<dbReference type="Gene3D" id="3.40.50.2300">
    <property type="match status" value="1"/>
</dbReference>
<dbReference type="InterPro" id="IPR016032">
    <property type="entry name" value="Sig_transdc_resp-reg_C-effctor"/>
</dbReference>
<proteinExistence type="predicted"/>
<dbReference type="PANTHER" id="PTHR44688">
    <property type="entry name" value="DNA-BINDING TRANSCRIPTIONAL ACTIVATOR DEVR_DOSR"/>
    <property type="match status" value="1"/>
</dbReference>
<dbReference type="SUPFAM" id="SSF46894">
    <property type="entry name" value="C-terminal effector domain of the bipartite response regulators"/>
    <property type="match status" value="1"/>
</dbReference>
<comment type="caution">
    <text evidence="5">The sequence shown here is derived from an EMBL/GenBank/DDBJ whole genome shotgun (WGS) entry which is preliminary data.</text>
</comment>